<protein>
    <submittedName>
        <fullName evidence="4">MlaD family protein</fullName>
    </submittedName>
</protein>
<feature type="transmembrane region" description="Helical" evidence="2">
    <location>
        <begin position="12"/>
        <end position="29"/>
    </location>
</feature>
<feature type="compositionally biased region" description="Low complexity" evidence="1">
    <location>
        <begin position="182"/>
        <end position="193"/>
    </location>
</feature>
<name>A0ABY5PG53_9ACTN</name>
<dbReference type="PANTHER" id="PTHR33371">
    <property type="entry name" value="INTERMEMBRANE PHOSPHOLIPID TRANSPORT SYSTEM BINDING PROTEIN MLAD-RELATED"/>
    <property type="match status" value="1"/>
</dbReference>
<keyword evidence="2" id="KW-0472">Membrane</keyword>
<dbReference type="EMBL" id="CP088295">
    <property type="protein sequence ID" value="UUY03634.1"/>
    <property type="molecule type" value="Genomic_DNA"/>
</dbReference>
<sequence>MLNEKLTRRRLVGLAILIVIPVLVVIGTVRPEPWREDPTVWVVFDEAKGLAKVNRDVRVAGVNVGKVGEVVRVGDDAKIELILTEDVGEVYADATASLRPHAAFEGDAFVDLDPGTPSAGTLGDRPIPKDQSWVYVALDESLRGLDAPRREAIQGIVSEQAKTATPEAETALGTTLSQAPGALRATKPAARAAQGPRGDELRRSVRDLSLAAPALGSRAPQMAKVVRDAEQTLAAVGADDYQALDATLVALPGAVAELRDSASTLVSVTRRINDATGKAGPVLDEATPLLQSAGPLLRRSVPVLRDAPPLARDLQLVLSDLATSAPAMRALIKPIGSAVDDLDQRALPSLHKRSRLGQPAYRQFLSAGAGLTGALAPYQDLGQNSLYGAGHYARISGDIVNGLLGMTNVVPGAADLARQACAGELRDATGQLARAGGCGG</sequence>
<evidence type="ECO:0000256" key="1">
    <source>
        <dbReference type="SAM" id="MobiDB-lite"/>
    </source>
</evidence>
<gene>
    <name evidence="4" type="ORF">LRS13_23685</name>
</gene>
<dbReference type="Proteomes" id="UP001058860">
    <property type="component" value="Chromosome"/>
</dbReference>
<feature type="domain" description="Mce/MlaD" evidence="3">
    <location>
        <begin position="38"/>
        <end position="115"/>
    </location>
</feature>
<dbReference type="Pfam" id="PF02470">
    <property type="entry name" value="MlaD"/>
    <property type="match status" value="1"/>
</dbReference>
<dbReference type="PANTHER" id="PTHR33371:SF4">
    <property type="entry name" value="INTERMEMBRANE PHOSPHOLIPID TRANSPORT SYSTEM BINDING PROTEIN MLAD"/>
    <property type="match status" value="1"/>
</dbReference>
<dbReference type="InterPro" id="IPR003399">
    <property type="entry name" value="Mce/MlaD"/>
</dbReference>
<reference evidence="5" key="1">
    <citation type="submission" date="2021-11" db="EMBL/GenBank/DDBJ databases">
        <title>Cultivation dependent microbiological survey of springs from the worlds oldest radium mine currently devoted to the extraction of radon-saturated water.</title>
        <authorList>
            <person name="Kapinusova G."/>
            <person name="Smrhova T."/>
            <person name="Strejcek M."/>
            <person name="Suman J."/>
            <person name="Jani K."/>
            <person name="Pajer P."/>
            <person name="Uhlik O."/>
        </authorList>
    </citation>
    <scope>NUCLEOTIDE SEQUENCE [LARGE SCALE GENOMIC DNA]</scope>
    <source>
        <strain evidence="5">J379</strain>
    </source>
</reference>
<evidence type="ECO:0000313" key="4">
    <source>
        <dbReference type="EMBL" id="UUY03634.1"/>
    </source>
</evidence>
<organism evidence="4 5">
    <name type="scientific">Svornostia abyssi</name>
    <dbReference type="NCBI Taxonomy" id="2898438"/>
    <lineage>
        <taxon>Bacteria</taxon>
        <taxon>Bacillati</taxon>
        <taxon>Actinomycetota</taxon>
        <taxon>Thermoleophilia</taxon>
        <taxon>Solirubrobacterales</taxon>
        <taxon>Baekduiaceae</taxon>
        <taxon>Svornostia</taxon>
    </lineage>
</organism>
<proteinExistence type="predicted"/>
<accession>A0ABY5PG53</accession>
<feature type="region of interest" description="Disordered" evidence="1">
    <location>
        <begin position="181"/>
        <end position="201"/>
    </location>
</feature>
<evidence type="ECO:0000256" key="2">
    <source>
        <dbReference type="SAM" id="Phobius"/>
    </source>
</evidence>
<dbReference type="RefSeq" id="WP_353864136.1">
    <property type="nucleotide sequence ID" value="NZ_CP088295.1"/>
</dbReference>
<dbReference type="InterPro" id="IPR052336">
    <property type="entry name" value="MlaD_Phospholipid_Transporter"/>
</dbReference>
<keyword evidence="2" id="KW-0812">Transmembrane</keyword>
<keyword evidence="2" id="KW-1133">Transmembrane helix</keyword>
<evidence type="ECO:0000259" key="3">
    <source>
        <dbReference type="Pfam" id="PF02470"/>
    </source>
</evidence>
<keyword evidence="5" id="KW-1185">Reference proteome</keyword>
<evidence type="ECO:0000313" key="5">
    <source>
        <dbReference type="Proteomes" id="UP001058860"/>
    </source>
</evidence>